<dbReference type="PROSITE" id="PS50102">
    <property type="entry name" value="RRM"/>
    <property type="match status" value="1"/>
</dbReference>
<dbReference type="SMART" id="SM00360">
    <property type="entry name" value="RRM"/>
    <property type="match status" value="1"/>
</dbReference>
<dbReference type="AlphaFoldDB" id="A0A4C1TTV2"/>
<dbReference type="OrthoDB" id="7490848at2759"/>
<dbReference type="SUPFAM" id="SSF54928">
    <property type="entry name" value="RNA-binding domain, RBD"/>
    <property type="match status" value="1"/>
</dbReference>
<dbReference type="Proteomes" id="UP000299102">
    <property type="component" value="Unassembled WGS sequence"/>
</dbReference>
<evidence type="ECO:0000256" key="1">
    <source>
        <dbReference type="ARBA" id="ARBA00022884"/>
    </source>
</evidence>
<accession>A0A4C1TTV2</accession>
<name>A0A4C1TTV2_EUMVA</name>
<reference evidence="4 5" key="1">
    <citation type="journal article" date="2019" name="Commun. Biol.">
        <title>The bagworm genome reveals a unique fibroin gene that provides high tensile strength.</title>
        <authorList>
            <person name="Kono N."/>
            <person name="Nakamura H."/>
            <person name="Ohtoshi R."/>
            <person name="Tomita M."/>
            <person name="Numata K."/>
            <person name="Arakawa K."/>
        </authorList>
    </citation>
    <scope>NUCLEOTIDE SEQUENCE [LARGE SCALE GENOMIC DNA]</scope>
</reference>
<evidence type="ECO:0000313" key="4">
    <source>
        <dbReference type="EMBL" id="GBP17328.1"/>
    </source>
</evidence>
<keyword evidence="5" id="KW-1185">Reference proteome</keyword>
<dbReference type="Gene3D" id="3.30.70.330">
    <property type="match status" value="1"/>
</dbReference>
<dbReference type="Pfam" id="PF00076">
    <property type="entry name" value="RRM_1"/>
    <property type="match status" value="1"/>
</dbReference>
<dbReference type="GO" id="GO:0003723">
    <property type="term" value="F:RNA binding"/>
    <property type="evidence" value="ECO:0007669"/>
    <property type="project" value="UniProtKB-UniRule"/>
</dbReference>
<organism evidence="4 5">
    <name type="scientific">Eumeta variegata</name>
    <name type="common">Bagworm moth</name>
    <name type="synonym">Eumeta japonica</name>
    <dbReference type="NCBI Taxonomy" id="151549"/>
    <lineage>
        <taxon>Eukaryota</taxon>
        <taxon>Metazoa</taxon>
        <taxon>Ecdysozoa</taxon>
        <taxon>Arthropoda</taxon>
        <taxon>Hexapoda</taxon>
        <taxon>Insecta</taxon>
        <taxon>Pterygota</taxon>
        <taxon>Neoptera</taxon>
        <taxon>Endopterygota</taxon>
        <taxon>Lepidoptera</taxon>
        <taxon>Glossata</taxon>
        <taxon>Ditrysia</taxon>
        <taxon>Tineoidea</taxon>
        <taxon>Psychidae</taxon>
        <taxon>Oiketicinae</taxon>
        <taxon>Eumeta</taxon>
    </lineage>
</organism>
<dbReference type="CDD" id="cd00590">
    <property type="entry name" value="RRM_SF"/>
    <property type="match status" value="1"/>
</dbReference>
<evidence type="ECO:0000256" key="2">
    <source>
        <dbReference type="PROSITE-ProRule" id="PRU00176"/>
    </source>
</evidence>
<dbReference type="InterPro" id="IPR035979">
    <property type="entry name" value="RBD_domain_sf"/>
</dbReference>
<feature type="domain" description="RRM" evidence="3">
    <location>
        <begin position="55"/>
        <end position="131"/>
    </location>
</feature>
<gene>
    <name evidence="4" type="ORF">EVAR_17815_1</name>
</gene>
<evidence type="ECO:0000259" key="3">
    <source>
        <dbReference type="PROSITE" id="PS50102"/>
    </source>
</evidence>
<evidence type="ECO:0000313" key="5">
    <source>
        <dbReference type="Proteomes" id="UP000299102"/>
    </source>
</evidence>
<protein>
    <recommendedName>
        <fullName evidence="3">RRM domain-containing protein</fullName>
    </recommendedName>
</protein>
<dbReference type="InterPro" id="IPR012677">
    <property type="entry name" value="Nucleotide-bd_a/b_plait_sf"/>
</dbReference>
<keyword evidence="1 2" id="KW-0694">RNA-binding</keyword>
<sequence length="152" mass="16834">MEAGGIVRPRAGPPHWPATCAPESIGWANFSALEEDNSAFHMGRMRVRRPLPPTETTLIAKCHSPLDESILSSTFLSCGRIRSIRKVEKSKKSISSAFIEFNGPKEVEKAIKLSSTLRIGGKKVYVAKFEIRNKKHDGEQADAIKDEVNEES</sequence>
<proteinExistence type="predicted"/>
<dbReference type="EMBL" id="BGZK01000086">
    <property type="protein sequence ID" value="GBP17328.1"/>
    <property type="molecule type" value="Genomic_DNA"/>
</dbReference>
<comment type="caution">
    <text evidence="4">The sequence shown here is derived from an EMBL/GenBank/DDBJ whole genome shotgun (WGS) entry which is preliminary data.</text>
</comment>
<dbReference type="InterPro" id="IPR000504">
    <property type="entry name" value="RRM_dom"/>
</dbReference>